<gene>
    <name evidence="2" type="ORF">CR152_15605</name>
</gene>
<evidence type="ECO:0000313" key="3">
    <source>
        <dbReference type="Proteomes" id="UP000229897"/>
    </source>
</evidence>
<dbReference type="OrthoDB" id="9103420at2"/>
<keyword evidence="1" id="KW-0732">Signal</keyword>
<accession>A0A2D2DLE2</accession>
<dbReference type="KEGG" id="mass:CR152_15605"/>
<feature type="chain" id="PRO_5013904478" description="DUF2282 domain-containing protein" evidence="1">
    <location>
        <begin position="22"/>
        <end position="103"/>
    </location>
</feature>
<evidence type="ECO:0008006" key="4">
    <source>
        <dbReference type="Google" id="ProtNLM"/>
    </source>
</evidence>
<evidence type="ECO:0000256" key="1">
    <source>
        <dbReference type="SAM" id="SignalP"/>
    </source>
</evidence>
<dbReference type="EMBL" id="CP024608">
    <property type="protein sequence ID" value="ATQ75792.1"/>
    <property type="molecule type" value="Genomic_DNA"/>
</dbReference>
<name>A0A2D2DLE2_9BURK</name>
<reference evidence="2" key="1">
    <citation type="submission" date="2017-10" db="EMBL/GenBank/DDBJ databases">
        <title>Massilia psychrophilum sp. nov., a novel purple-pigmented bacterium isolated from Tianshan glacier, Xinjiang Municipality, China.</title>
        <authorList>
            <person name="Wang H."/>
        </authorList>
    </citation>
    <scope>NUCLEOTIDE SEQUENCE [LARGE SCALE GENOMIC DNA]</scope>
    <source>
        <strain evidence="2">B2</strain>
    </source>
</reference>
<evidence type="ECO:0000313" key="2">
    <source>
        <dbReference type="EMBL" id="ATQ75792.1"/>
    </source>
</evidence>
<protein>
    <recommendedName>
        <fullName evidence="4">DUF2282 domain-containing protein</fullName>
    </recommendedName>
</protein>
<keyword evidence="3" id="KW-1185">Reference proteome</keyword>
<dbReference type="RefSeq" id="WP_099875852.1">
    <property type="nucleotide sequence ID" value="NZ_CP024608.1"/>
</dbReference>
<dbReference type="Proteomes" id="UP000229897">
    <property type="component" value="Chromosome"/>
</dbReference>
<dbReference type="PROSITE" id="PS51257">
    <property type="entry name" value="PROKAR_LIPOPROTEIN"/>
    <property type="match status" value="1"/>
</dbReference>
<proteinExistence type="predicted"/>
<feature type="signal peptide" evidence="1">
    <location>
        <begin position="1"/>
        <end position="21"/>
    </location>
</feature>
<sequence length="103" mass="10176">MKISILASALGGVAVALSLSACSGGGAPGDSDVREAMAKQIEAISGKAGVESQKEELSKIKVGKCVSAELGGFKCEFTAGAGTQTGRFKKGDKGWDLVGVGGG</sequence>
<organism evidence="2 3">
    <name type="scientific">Massilia violaceinigra</name>
    <dbReference type="NCBI Taxonomy" id="2045208"/>
    <lineage>
        <taxon>Bacteria</taxon>
        <taxon>Pseudomonadati</taxon>
        <taxon>Pseudomonadota</taxon>
        <taxon>Betaproteobacteria</taxon>
        <taxon>Burkholderiales</taxon>
        <taxon>Oxalobacteraceae</taxon>
        <taxon>Telluria group</taxon>
        <taxon>Massilia</taxon>
    </lineage>
</organism>
<dbReference type="AlphaFoldDB" id="A0A2D2DLE2"/>